<evidence type="ECO:0000313" key="3">
    <source>
        <dbReference type="Proteomes" id="UP001497457"/>
    </source>
</evidence>
<organism evidence="2 3">
    <name type="scientific">Urochloa decumbens</name>
    <dbReference type="NCBI Taxonomy" id="240449"/>
    <lineage>
        <taxon>Eukaryota</taxon>
        <taxon>Viridiplantae</taxon>
        <taxon>Streptophyta</taxon>
        <taxon>Embryophyta</taxon>
        <taxon>Tracheophyta</taxon>
        <taxon>Spermatophyta</taxon>
        <taxon>Magnoliopsida</taxon>
        <taxon>Liliopsida</taxon>
        <taxon>Poales</taxon>
        <taxon>Poaceae</taxon>
        <taxon>PACMAD clade</taxon>
        <taxon>Panicoideae</taxon>
        <taxon>Panicodae</taxon>
        <taxon>Paniceae</taxon>
        <taxon>Melinidinae</taxon>
        <taxon>Urochloa</taxon>
    </lineage>
</organism>
<dbReference type="Pfam" id="PF20241">
    <property type="entry name" value="DUF6598"/>
    <property type="match status" value="1"/>
</dbReference>
<keyword evidence="3" id="KW-1185">Reference proteome</keyword>
<gene>
    <name evidence="2" type="ORF">URODEC1_LOCUS110528</name>
</gene>
<dbReference type="Proteomes" id="UP001497457">
    <property type="component" value="Chromosome 7b"/>
</dbReference>
<dbReference type="AlphaFoldDB" id="A0ABC9G0S0"/>
<dbReference type="PANTHER" id="PTHR33065">
    <property type="entry name" value="OS07G0486400 PROTEIN"/>
    <property type="match status" value="1"/>
</dbReference>
<evidence type="ECO:0000313" key="2">
    <source>
        <dbReference type="EMBL" id="CAL5084373.1"/>
    </source>
</evidence>
<accession>A0ABC9G0S0</accession>
<dbReference type="PANTHER" id="PTHR33065:SF153">
    <property type="entry name" value="DUF6598 DOMAIN-CONTAINING PROTEIN"/>
    <property type="match status" value="1"/>
</dbReference>
<dbReference type="EMBL" id="OZ075117">
    <property type="protein sequence ID" value="CAL5084373.1"/>
    <property type="molecule type" value="Genomic_DNA"/>
</dbReference>
<dbReference type="InterPro" id="IPR046533">
    <property type="entry name" value="DUF6598"/>
</dbReference>
<proteinExistence type="predicted"/>
<feature type="domain" description="DUF6598" evidence="1">
    <location>
        <begin position="128"/>
        <end position="379"/>
    </location>
</feature>
<protein>
    <recommendedName>
        <fullName evidence="1">DUF6598 domain-containing protein</fullName>
    </recommendedName>
</protein>
<name>A0ABC9G0S0_9POAL</name>
<evidence type="ECO:0000259" key="1">
    <source>
        <dbReference type="Pfam" id="PF20241"/>
    </source>
</evidence>
<reference evidence="2" key="1">
    <citation type="submission" date="2024-10" db="EMBL/GenBank/DDBJ databases">
        <authorList>
            <person name="Ryan C."/>
        </authorList>
    </citation>
    <scope>NUCLEOTIDE SEQUENCE [LARGE SCALE GENOMIC DNA]</scope>
</reference>
<sequence>MKTGRPEPPQPGIWVDDVWNILGMKEYDEDWWAKWEANLGASPKKPEAEREESEEEWEARMRAQLNADVDPDEDLSLSDEARRAICFRSDWESFWSPEYGAFEDTTRIPPMRFTFKKAPSDAMHENALQMFSVKVTATTGGLPFDVFGMVAMRDCIDHNRNIVFCRTRDKCQTLTEEHPYLVLTGPTRAAMLEMSTPVMIEVDLTLKGTTDSEDEKLSSLVVPVMSSNTMYSHMWKCAYTSKLSTVEFTLGHIICSVEATIFVRVTSGSWPDGFRGQISAVASGDDAKPPFAVYRTSVDEEDFVLLDSGGEKVPVTGDGNIQLSRHVISVDTSGELKVYVKAWGGDNNVIEAWEVFKPLDAGRSNNMLDISFCKMDVTVAWSLISY</sequence>